<protein>
    <submittedName>
        <fullName evidence="2">Uncharacterized protein</fullName>
    </submittedName>
</protein>
<keyword evidence="3" id="KW-1185">Reference proteome</keyword>
<proteinExistence type="predicted"/>
<accession>A0A1G8R6M7</accession>
<reference evidence="2 3" key="1">
    <citation type="submission" date="2016-10" db="EMBL/GenBank/DDBJ databases">
        <authorList>
            <person name="de Groot N.N."/>
        </authorList>
    </citation>
    <scope>NUCLEOTIDE SEQUENCE [LARGE SCALE GENOMIC DNA]</scope>
    <source>
        <strain evidence="3">P4B,CCM 7963,CECT 7998,DSM 25260,IBRC-M 10614,KCTC 13821</strain>
    </source>
</reference>
<dbReference type="AlphaFoldDB" id="A0A1G8R6M7"/>
<dbReference type="Proteomes" id="UP000199017">
    <property type="component" value="Unassembled WGS sequence"/>
</dbReference>
<sequence>MVSTYLLIGVLLLLMIPCFRGLNKSGTYKSTCSMLGRKKESCHTKRKAGNLSSNQMLSEDWEKIRAQMDEIEKENHTLMNELESLKRKQRF</sequence>
<dbReference type="EMBL" id="FNDU01000025">
    <property type="protein sequence ID" value="SDJ12627.1"/>
    <property type="molecule type" value="Genomic_DNA"/>
</dbReference>
<keyword evidence="1" id="KW-0175">Coiled coil</keyword>
<dbReference type="RefSeq" id="WP_091588145.1">
    <property type="nucleotide sequence ID" value="NZ_FNDU01000025.1"/>
</dbReference>
<name>A0A1G8R6M7_9BACI</name>
<feature type="coiled-coil region" evidence="1">
    <location>
        <begin position="54"/>
        <end position="88"/>
    </location>
</feature>
<dbReference type="STRING" id="930129.SAMN05216352_12514"/>
<gene>
    <name evidence="2" type="ORF">SAMN05216352_12514</name>
</gene>
<organism evidence="2 3">
    <name type="scientific">Alteribacillus bidgolensis</name>
    <dbReference type="NCBI Taxonomy" id="930129"/>
    <lineage>
        <taxon>Bacteria</taxon>
        <taxon>Bacillati</taxon>
        <taxon>Bacillota</taxon>
        <taxon>Bacilli</taxon>
        <taxon>Bacillales</taxon>
        <taxon>Bacillaceae</taxon>
        <taxon>Alteribacillus</taxon>
    </lineage>
</organism>
<evidence type="ECO:0000313" key="3">
    <source>
        <dbReference type="Proteomes" id="UP000199017"/>
    </source>
</evidence>
<evidence type="ECO:0000313" key="2">
    <source>
        <dbReference type="EMBL" id="SDJ12627.1"/>
    </source>
</evidence>
<evidence type="ECO:0000256" key="1">
    <source>
        <dbReference type="SAM" id="Coils"/>
    </source>
</evidence>